<dbReference type="SUPFAM" id="SSF88946">
    <property type="entry name" value="Sigma2 domain of RNA polymerase sigma factors"/>
    <property type="match status" value="1"/>
</dbReference>
<dbReference type="GO" id="GO:0006352">
    <property type="term" value="P:DNA-templated transcription initiation"/>
    <property type="evidence" value="ECO:0007669"/>
    <property type="project" value="InterPro"/>
</dbReference>
<name>A0A4R5YHF4_KOCRO</name>
<protein>
    <submittedName>
        <fullName evidence="9">RNA polymerase sigma factor</fullName>
    </submittedName>
</protein>
<dbReference type="GO" id="GO:0016987">
    <property type="term" value="F:sigma factor activity"/>
    <property type="evidence" value="ECO:0007669"/>
    <property type="project" value="UniProtKB-KW"/>
</dbReference>
<dbReference type="PANTHER" id="PTHR43133">
    <property type="entry name" value="RNA POLYMERASE ECF-TYPE SIGMA FACTO"/>
    <property type="match status" value="1"/>
</dbReference>
<comment type="caution">
    <text evidence="9">The sequence shown here is derived from an EMBL/GenBank/DDBJ whole genome shotgun (WGS) entry which is preliminary data.</text>
</comment>
<organism evidence="9 10">
    <name type="scientific">Kocuria rosea</name>
    <name type="common">Deinococcus erythromyxa</name>
    <name type="synonym">Micrococcus rubens</name>
    <dbReference type="NCBI Taxonomy" id="1275"/>
    <lineage>
        <taxon>Bacteria</taxon>
        <taxon>Bacillati</taxon>
        <taxon>Actinomycetota</taxon>
        <taxon>Actinomycetes</taxon>
        <taxon>Micrococcales</taxon>
        <taxon>Micrococcaceae</taxon>
        <taxon>Kocuria</taxon>
    </lineage>
</organism>
<dbReference type="Proteomes" id="UP000295163">
    <property type="component" value="Unassembled WGS sequence"/>
</dbReference>
<keyword evidence="2" id="KW-0805">Transcription regulation</keyword>
<evidence type="ECO:0000256" key="2">
    <source>
        <dbReference type="ARBA" id="ARBA00023015"/>
    </source>
</evidence>
<reference evidence="9 10" key="1">
    <citation type="submission" date="2019-03" db="EMBL/GenBank/DDBJ databases">
        <title>Genome Sequencing and Assembly of Various Microbes Isolated from Partially Reclaimed Soil and Acid Mine Drainage (AMD) Site.</title>
        <authorList>
            <person name="Steinbock B."/>
            <person name="Bechtold R."/>
            <person name="Sevigny J.L."/>
            <person name="Thomas D."/>
            <person name="Cuthill L.R."/>
            <person name="Aveiro Johannsen E.J."/>
            <person name="Thomas K."/>
            <person name="Ghosh A."/>
        </authorList>
    </citation>
    <scope>NUCLEOTIDE SEQUENCE [LARGE SCALE GENOMIC DNA]</scope>
    <source>
        <strain evidence="9 10">S-A3</strain>
    </source>
</reference>
<dbReference type="InterPro" id="IPR013324">
    <property type="entry name" value="RNA_pol_sigma_r3/r4-like"/>
</dbReference>
<dbReference type="InterPro" id="IPR007627">
    <property type="entry name" value="RNA_pol_sigma70_r2"/>
</dbReference>
<dbReference type="Gene3D" id="1.10.1740.10">
    <property type="match status" value="1"/>
</dbReference>
<dbReference type="InterPro" id="IPR036388">
    <property type="entry name" value="WH-like_DNA-bd_sf"/>
</dbReference>
<proteinExistence type="inferred from homology"/>
<dbReference type="CDD" id="cd06171">
    <property type="entry name" value="Sigma70_r4"/>
    <property type="match status" value="1"/>
</dbReference>
<dbReference type="InterPro" id="IPR013325">
    <property type="entry name" value="RNA_pol_sigma_r2"/>
</dbReference>
<feature type="domain" description="RNA polymerase sigma factor 70 region 4 type 2" evidence="8">
    <location>
        <begin position="197"/>
        <end position="249"/>
    </location>
</feature>
<evidence type="ECO:0000313" key="10">
    <source>
        <dbReference type="Proteomes" id="UP000295163"/>
    </source>
</evidence>
<dbReference type="Gene3D" id="1.10.10.10">
    <property type="entry name" value="Winged helix-like DNA-binding domain superfamily/Winged helix DNA-binding domain"/>
    <property type="match status" value="1"/>
</dbReference>
<keyword evidence="3" id="KW-0731">Sigma factor</keyword>
<dbReference type="PANTHER" id="PTHR43133:SF8">
    <property type="entry name" value="RNA POLYMERASE SIGMA FACTOR HI_1459-RELATED"/>
    <property type="match status" value="1"/>
</dbReference>
<evidence type="ECO:0000259" key="7">
    <source>
        <dbReference type="Pfam" id="PF04542"/>
    </source>
</evidence>
<evidence type="ECO:0000256" key="3">
    <source>
        <dbReference type="ARBA" id="ARBA00023082"/>
    </source>
</evidence>
<dbReference type="EMBL" id="SMZT01000002">
    <property type="protein sequence ID" value="TDL44711.1"/>
    <property type="molecule type" value="Genomic_DNA"/>
</dbReference>
<evidence type="ECO:0000259" key="8">
    <source>
        <dbReference type="Pfam" id="PF08281"/>
    </source>
</evidence>
<evidence type="ECO:0000256" key="1">
    <source>
        <dbReference type="ARBA" id="ARBA00010641"/>
    </source>
</evidence>
<feature type="compositionally biased region" description="Low complexity" evidence="6">
    <location>
        <begin position="28"/>
        <end position="42"/>
    </location>
</feature>
<dbReference type="GO" id="GO:0003677">
    <property type="term" value="F:DNA binding"/>
    <property type="evidence" value="ECO:0007669"/>
    <property type="project" value="UniProtKB-KW"/>
</dbReference>
<dbReference type="InterPro" id="IPR013249">
    <property type="entry name" value="RNA_pol_sigma70_r4_t2"/>
</dbReference>
<feature type="domain" description="RNA polymerase sigma-70 region 2" evidence="7">
    <location>
        <begin position="90"/>
        <end position="156"/>
    </location>
</feature>
<evidence type="ECO:0000313" key="9">
    <source>
        <dbReference type="EMBL" id="TDL44711.1"/>
    </source>
</evidence>
<dbReference type="InterPro" id="IPR039425">
    <property type="entry name" value="RNA_pol_sigma-70-like"/>
</dbReference>
<dbReference type="NCBIfam" id="TIGR02937">
    <property type="entry name" value="sigma70-ECF"/>
    <property type="match status" value="1"/>
</dbReference>
<dbReference type="SUPFAM" id="SSF88659">
    <property type="entry name" value="Sigma3 and sigma4 domains of RNA polymerase sigma factors"/>
    <property type="match status" value="1"/>
</dbReference>
<accession>A0A4R5YHF4</accession>
<gene>
    <name evidence="9" type="ORF">E2R59_06495</name>
</gene>
<sequence length="257" mass="28623">MLRRRACWSGHAPALRDGVPGCGPPTAPRRVAARPGDPARGAARGRHRRREADLQVDDVDPGQPHGAVALDEDTLVARAQDGDVDAFEQLVVSYEGRLYRYAYNMVGNRQDAEDIVQDTLIRAWRALPTLTTNGAFGGWLYRIASRRCLDLLQRAGSRETDPWAPQEIPESTAVHDTVGPRSPSDPAAVTETQHQLDELTQLVHQLPPPLRACWLMREIQERPYREIAQALSISESTVRGRLARARAELAKGMMSWR</sequence>
<feature type="region of interest" description="Disordered" evidence="6">
    <location>
        <begin position="19"/>
        <end position="65"/>
    </location>
</feature>
<keyword evidence="5" id="KW-0804">Transcription</keyword>
<keyword evidence="4" id="KW-0238">DNA-binding</keyword>
<dbReference type="InterPro" id="IPR014284">
    <property type="entry name" value="RNA_pol_sigma-70_dom"/>
</dbReference>
<dbReference type="Pfam" id="PF04542">
    <property type="entry name" value="Sigma70_r2"/>
    <property type="match status" value="1"/>
</dbReference>
<evidence type="ECO:0000256" key="4">
    <source>
        <dbReference type="ARBA" id="ARBA00023125"/>
    </source>
</evidence>
<evidence type="ECO:0000256" key="6">
    <source>
        <dbReference type="SAM" id="MobiDB-lite"/>
    </source>
</evidence>
<dbReference type="AlphaFoldDB" id="A0A4R5YHF4"/>
<dbReference type="Pfam" id="PF08281">
    <property type="entry name" value="Sigma70_r4_2"/>
    <property type="match status" value="1"/>
</dbReference>
<comment type="similarity">
    <text evidence="1">Belongs to the sigma-70 factor family. ECF subfamily.</text>
</comment>
<evidence type="ECO:0000256" key="5">
    <source>
        <dbReference type="ARBA" id="ARBA00023163"/>
    </source>
</evidence>